<organism evidence="1 2">
    <name type="scientific">Aduncisulcus paluster</name>
    <dbReference type="NCBI Taxonomy" id="2918883"/>
    <lineage>
        <taxon>Eukaryota</taxon>
        <taxon>Metamonada</taxon>
        <taxon>Carpediemonas-like organisms</taxon>
        <taxon>Aduncisulcus</taxon>
    </lineage>
</organism>
<accession>A0ABQ5KV50</accession>
<keyword evidence="2" id="KW-1185">Reference proteome</keyword>
<protein>
    <submittedName>
        <fullName evidence="1">Uncharacterized protein</fullName>
    </submittedName>
</protein>
<reference evidence="1" key="1">
    <citation type="submission" date="2022-03" db="EMBL/GenBank/DDBJ databases">
        <title>Draft genome sequence of Aduncisulcus paluster, a free-living microaerophilic Fornicata.</title>
        <authorList>
            <person name="Yuyama I."/>
            <person name="Kume K."/>
            <person name="Tamura T."/>
            <person name="Inagaki Y."/>
            <person name="Hashimoto T."/>
        </authorList>
    </citation>
    <scope>NUCLEOTIDE SEQUENCE</scope>
    <source>
        <strain evidence="1">NY0171</strain>
    </source>
</reference>
<evidence type="ECO:0000313" key="1">
    <source>
        <dbReference type="EMBL" id="GKT35319.1"/>
    </source>
</evidence>
<evidence type="ECO:0000313" key="2">
    <source>
        <dbReference type="Proteomes" id="UP001057375"/>
    </source>
</evidence>
<proteinExistence type="predicted"/>
<comment type="caution">
    <text evidence="1">The sequence shown here is derived from an EMBL/GenBank/DDBJ whole genome shotgun (WGS) entry which is preliminary data.</text>
</comment>
<sequence length="670" mass="77800">MKIASSSSSNPLTLHELEQLKEDIEATSSQAAVTALFKQSFDGIKAIFDNHSLPAPKSAIISNKALFSQCFKCLSTFITHSSPKISTRSSTKENVFENNDKFVITLHKSSTKKLFKSFISEMLRIETILSEYKGEREDDSIISTTISLFKMVVIFVKNFKQLRPPSFHMSIYPQVLSPLLSRILCIGESITFEDEFVKDILGTCIPIAYTTKDSTKNSLLLLIRPHISPWMKKYPAKKCFTHWITILKYLTLDKDNIHPHKDRSSQLWFIFHPILDIVKDISFKDYHFDDSAIFRFLSLFTHLWCVPTHILDVYENIKARLAEWFELIIEQSNLKEKKEGIKSWSKLISTLSSSPSLSSYLSPKYDSTMEWCSQNGGLSEDYDRFLSNSHPYPKKWIKLIRSIKICQDYSSLLEMYHELKDEMLQVFISSLLNQKVQENKIEIRLLNGWFKVFKRRKYGTGLKFWSELIYMFSTVPKLIPHLSPKFDINMEYIAENNPLISDYFSKYISNIFVFLSSSYFSVLTHSIPIISIIPSFEIYRLPDSTDLLTTHVCSGVELKQILKDETPKISYYCAILGIEMKCKCIFHGKFCKIDIKELDPEISPSSLPISHSSVIQYTPPQHLLVTMQFSEERSFRQYMYNFIERTGAGVEVLFDEEILSYEWYNQDEQE</sequence>
<dbReference type="Proteomes" id="UP001057375">
    <property type="component" value="Unassembled WGS sequence"/>
</dbReference>
<gene>
    <name evidence="1" type="ORF">ADUPG1_008501</name>
</gene>
<dbReference type="EMBL" id="BQXS01010965">
    <property type="protein sequence ID" value="GKT35319.1"/>
    <property type="molecule type" value="Genomic_DNA"/>
</dbReference>
<name>A0ABQ5KV50_9EUKA</name>